<dbReference type="PROSITE" id="PS00041">
    <property type="entry name" value="HTH_ARAC_FAMILY_1"/>
    <property type="match status" value="1"/>
</dbReference>
<dbReference type="PROSITE" id="PS01124">
    <property type="entry name" value="HTH_ARAC_FAMILY_2"/>
    <property type="match status" value="1"/>
</dbReference>
<evidence type="ECO:0000256" key="6">
    <source>
        <dbReference type="ARBA" id="ARBA00037345"/>
    </source>
</evidence>
<evidence type="ECO:0000256" key="4">
    <source>
        <dbReference type="ARBA" id="ARBA00023159"/>
    </source>
</evidence>
<dbReference type="RefSeq" id="WP_038611096.1">
    <property type="nucleotide sequence ID" value="NZ_CP009048.1"/>
</dbReference>
<evidence type="ECO:0000256" key="2">
    <source>
        <dbReference type="ARBA" id="ARBA00023015"/>
    </source>
</evidence>
<dbReference type="HOGENOM" id="CLU_000445_88_16_6"/>
<evidence type="ECO:0000313" key="9">
    <source>
        <dbReference type="Proteomes" id="UP000028931"/>
    </source>
</evidence>
<dbReference type="InterPro" id="IPR050204">
    <property type="entry name" value="AraC_XylS_family_regulators"/>
</dbReference>
<dbReference type="GO" id="GO:0009893">
    <property type="term" value="P:positive regulation of metabolic process"/>
    <property type="evidence" value="ECO:0007669"/>
    <property type="project" value="UniProtKB-ARBA"/>
</dbReference>
<accession>A0A077F8X8</accession>
<proteinExistence type="predicted"/>
<dbReference type="GO" id="GO:0005737">
    <property type="term" value="C:cytoplasm"/>
    <property type="evidence" value="ECO:0007669"/>
    <property type="project" value="UniProtKB-SubCell"/>
</dbReference>
<keyword evidence="2" id="KW-0805">Transcription regulation</keyword>
<dbReference type="Gene3D" id="1.10.10.60">
    <property type="entry name" value="Homeodomain-like"/>
    <property type="match status" value="1"/>
</dbReference>
<dbReference type="InterPro" id="IPR003313">
    <property type="entry name" value="AraC-bd"/>
</dbReference>
<comment type="function">
    <text evidence="6">Regulatory protein of the TOL plasmid xyl operons. XylS activates the xylXYZLTEGFJQKIH operon required for the degradation of toluene, m-xylene and p-xylene.</text>
</comment>
<evidence type="ECO:0000256" key="1">
    <source>
        <dbReference type="ARBA" id="ARBA00004496"/>
    </source>
</evidence>
<dbReference type="SMART" id="SM00342">
    <property type="entry name" value="HTH_ARAC"/>
    <property type="match status" value="1"/>
</dbReference>
<dbReference type="InterPro" id="IPR018062">
    <property type="entry name" value="HTH_AraC-typ_CS"/>
</dbReference>
<name>A0A077F8X8_9PSED</name>
<dbReference type="InterPro" id="IPR037923">
    <property type="entry name" value="HTH-like"/>
</dbReference>
<protein>
    <submittedName>
        <fullName evidence="8">AraC family transcriptional regulator</fullName>
    </submittedName>
</protein>
<dbReference type="PANTHER" id="PTHR46796:SF11">
    <property type="entry name" value="TRANSCRIPTIONAL REGULATOR-RELATED"/>
    <property type="match status" value="1"/>
</dbReference>
<evidence type="ECO:0000313" key="8">
    <source>
        <dbReference type="EMBL" id="AIL61838.1"/>
    </source>
</evidence>
<dbReference type="EMBL" id="CP009048">
    <property type="protein sequence ID" value="AIL61838.1"/>
    <property type="molecule type" value="Genomic_DNA"/>
</dbReference>
<feature type="domain" description="HTH araC/xylS-type" evidence="7">
    <location>
        <begin position="167"/>
        <end position="264"/>
    </location>
</feature>
<dbReference type="eggNOG" id="COG4977">
    <property type="taxonomic scope" value="Bacteria"/>
</dbReference>
<comment type="subcellular location">
    <subcellularLocation>
        <location evidence="1">Cytoplasm</location>
    </subcellularLocation>
</comment>
<dbReference type="OrthoDB" id="9809338at2"/>
<dbReference type="InterPro" id="IPR018060">
    <property type="entry name" value="HTH_AraC"/>
</dbReference>
<dbReference type="SUPFAM" id="SSF51215">
    <property type="entry name" value="Regulatory protein AraC"/>
    <property type="match status" value="1"/>
</dbReference>
<evidence type="ECO:0000256" key="3">
    <source>
        <dbReference type="ARBA" id="ARBA00023125"/>
    </source>
</evidence>
<keyword evidence="3" id="KW-0238">DNA-binding</keyword>
<gene>
    <name evidence="8" type="ORF">PSAKL28_26440</name>
</gene>
<dbReference type="SUPFAM" id="SSF46689">
    <property type="entry name" value="Homeodomain-like"/>
    <property type="match status" value="2"/>
</dbReference>
<dbReference type="GO" id="GO:0003700">
    <property type="term" value="F:DNA-binding transcription factor activity"/>
    <property type="evidence" value="ECO:0007669"/>
    <property type="project" value="InterPro"/>
</dbReference>
<dbReference type="InterPro" id="IPR009057">
    <property type="entry name" value="Homeodomain-like_sf"/>
</dbReference>
<keyword evidence="5" id="KW-0804">Transcription</keyword>
<dbReference type="GO" id="GO:0043565">
    <property type="term" value="F:sequence-specific DNA binding"/>
    <property type="evidence" value="ECO:0007669"/>
    <property type="project" value="InterPro"/>
</dbReference>
<evidence type="ECO:0000259" key="7">
    <source>
        <dbReference type="PROSITE" id="PS01124"/>
    </source>
</evidence>
<organism evidence="8 9">
    <name type="scientific">Pseudomonas alkylphenolica</name>
    <dbReference type="NCBI Taxonomy" id="237609"/>
    <lineage>
        <taxon>Bacteria</taxon>
        <taxon>Pseudomonadati</taxon>
        <taxon>Pseudomonadota</taxon>
        <taxon>Gammaproteobacteria</taxon>
        <taxon>Pseudomonadales</taxon>
        <taxon>Pseudomonadaceae</taxon>
        <taxon>Pseudomonas</taxon>
    </lineage>
</organism>
<dbReference type="PANTHER" id="PTHR46796">
    <property type="entry name" value="HTH-TYPE TRANSCRIPTIONAL ACTIVATOR RHAS-RELATED"/>
    <property type="match status" value="1"/>
</dbReference>
<dbReference type="AlphaFoldDB" id="A0A077F8X8"/>
<reference evidence="8 9" key="1">
    <citation type="submission" date="2014-07" db="EMBL/GenBank/DDBJ databases">
        <authorList>
            <person name="Lee K."/>
            <person name="Lim J.Y."/>
            <person name="Hwang I."/>
        </authorList>
    </citation>
    <scope>NUCLEOTIDE SEQUENCE [LARGE SCALE GENOMIC DNA]</scope>
    <source>
        <strain evidence="8 9">KL28</strain>
    </source>
</reference>
<dbReference type="KEGG" id="palk:PSAKL28_26440"/>
<evidence type="ECO:0000256" key="5">
    <source>
        <dbReference type="ARBA" id="ARBA00023163"/>
    </source>
</evidence>
<dbReference type="Proteomes" id="UP000028931">
    <property type="component" value="Chromosome"/>
</dbReference>
<keyword evidence="4" id="KW-0010">Activator</keyword>
<dbReference type="Pfam" id="PF12833">
    <property type="entry name" value="HTH_18"/>
    <property type="match status" value="1"/>
</dbReference>
<sequence>MDSVIHQAPGHPGVRLIDARYQQFAFPRHFHLEYHIGLMVAGQQRYAAGGEHQLAGAGDILLMAPEHVHDGASANDQGYGIRILTLDPVWLAEVSRDFSDGRQGLPTLNAAQLRHPQLQQLLNGLHRQQDSLAFQSQLWEALALLLGLGSTLKVSEPGNGFDPQRWRQLRDWLESRLDQPPGLEEMAMFVDLSPWQLLRRFRNHCGLPPQQWLTQLRLERALPRVLAGQSLSAIALDLGFYDQAHFSRLFRRTYGAPPRALQAKKAPGNIF</sequence>
<dbReference type="Pfam" id="PF02311">
    <property type="entry name" value="AraC_binding"/>
    <property type="match status" value="1"/>
</dbReference>